<sequence>MPAPPTGARRKLERHPMEVAERDGSGKLQSFELIASGPVSAVGIAMPPEAQTVNGSGPSETRKRKERTESLTAHDFDDDDATADDASAAPTPADSGGDSGSDSSLTPVSDDDDDDNMTKANLRSRNVRRKAPPPKKVDAAQRSIRGKAPAKRTRATIRQASEEINL</sequence>
<dbReference type="AlphaFoldDB" id="A0A4S4KVY3"/>
<evidence type="ECO:0000313" key="3">
    <source>
        <dbReference type="Proteomes" id="UP000308199"/>
    </source>
</evidence>
<reference evidence="2 3" key="1">
    <citation type="submission" date="2019-02" db="EMBL/GenBank/DDBJ databases">
        <title>Genome sequencing of the rare red list fungi Phellinidium pouzarii.</title>
        <authorList>
            <person name="Buettner E."/>
            <person name="Kellner H."/>
        </authorList>
    </citation>
    <scope>NUCLEOTIDE SEQUENCE [LARGE SCALE GENOMIC DNA]</scope>
    <source>
        <strain evidence="2 3">DSM 108285</strain>
    </source>
</reference>
<comment type="caution">
    <text evidence="2">The sequence shown here is derived from an EMBL/GenBank/DDBJ whole genome shotgun (WGS) entry which is preliminary data.</text>
</comment>
<gene>
    <name evidence="2" type="ORF">EW145_g6739</name>
</gene>
<organism evidence="2 3">
    <name type="scientific">Phellinidium pouzarii</name>
    <dbReference type="NCBI Taxonomy" id="167371"/>
    <lineage>
        <taxon>Eukaryota</taxon>
        <taxon>Fungi</taxon>
        <taxon>Dikarya</taxon>
        <taxon>Basidiomycota</taxon>
        <taxon>Agaricomycotina</taxon>
        <taxon>Agaricomycetes</taxon>
        <taxon>Hymenochaetales</taxon>
        <taxon>Hymenochaetaceae</taxon>
        <taxon>Phellinidium</taxon>
    </lineage>
</organism>
<evidence type="ECO:0000256" key="1">
    <source>
        <dbReference type="SAM" id="MobiDB-lite"/>
    </source>
</evidence>
<feature type="compositionally biased region" description="Basic and acidic residues" evidence="1">
    <location>
        <begin position="14"/>
        <end position="25"/>
    </location>
</feature>
<name>A0A4S4KVY3_9AGAM</name>
<keyword evidence="3" id="KW-1185">Reference proteome</keyword>
<proteinExistence type="predicted"/>
<accession>A0A4S4KVY3</accession>
<dbReference type="Proteomes" id="UP000308199">
    <property type="component" value="Unassembled WGS sequence"/>
</dbReference>
<dbReference type="EMBL" id="SGPK01000547">
    <property type="protein sequence ID" value="THH02541.1"/>
    <property type="molecule type" value="Genomic_DNA"/>
</dbReference>
<feature type="compositionally biased region" description="Low complexity" evidence="1">
    <location>
        <begin position="84"/>
        <end position="104"/>
    </location>
</feature>
<feature type="compositionally biased region" description="Basic and acidic residues" evidence="1">
    <location>
        <begin position="60"/>
        <end position="75"/>
    </location>
</feature>
<protein>
    <submittedName>
        <fullName evidence="2">Uncharacterized protein</fullName>
    </submittedName>
</protein>
<feature type="region of interest" description="Disordered" evidence="1">
    <location>
        <begin position="1"/>
        <end position="166"/>
    </location>
</feature>
<feature type="compositionally biased region" description="Basic residues" evidence="1">
    <location>
        <begin position="144"/>
        <end position="155"/>
    </location>
</feature>
<feature type="compositionally biased region" description="Polar residues" evidence="1">
    <location>
        <begin position="156"/>
        <end position="166"/>
    </location>
</feature>
<evidence type="ECO:0000313" key="2">
    <source>
        <dbReference type="EMBL" id="THH02541.1"/>
    </source>
</evidence>